<dbReference type="EMBL" id="CP051775">
    <property type="protein sequence ID" value="QJE73824.1"/>
    <property type="molecule type" value="Genomic_DNA"/>
</dbReference>
<dbReference type="Proteomes" id="UP000501891">
    <property type="component" value="Chromosome"/>
</dbReference>
<feature type="domain" description="YbhG-like alpha-helical hairpin" evidence="4">
    <location>
        <begin position="69"/>
        <end position="195"/>
    </location>
</feature>
<dbReference type="SUPFAM" id="SSF111369">
    <property type="entry name" value="HlyD-like secretion proteins"/>
    <property type="match status" value="3"/>
</dbReference>
<name>A0A858R8U7_9PROT</name>
<evidence type="ECO:0000259" key="4">
    <source>
        <dbReference type="Pfam" id="PF25881"/>
    </source>
</evidence>
<dbReference type="Gene3D" id="2.40.50.100">
    <property type="match status" value="2"/>
</dbReference>
<comment type="subcellular location">
    <subcellularLocation>
        <location evidence="1">Cell envelope</location>
    </subcellularLocation>
</comment>
<dbReference type="AlphaFoldDB" id="A0A858R8U7"/>
<dbReference type="KEGG" id="acru:HHL28_12615"/>
<evidence type="ECO:0000256" key="1">
    <source>
        <dbReference type="ARBA" id="ARBA00004196"/>
    </source>
</evidence>
<dbReference type="Gene3D" id="1.10.287.470">
    <property type="entry name" value="Helix hairpin bin"/>
    <property type="match status" value="3"/>
</dbReference>
<evidence type="ECO:0000256" key="2">
    <source>
        <dbReference type="ARBA" id="ARBA00023054"/>
    </source>
</evidence>
<protein>
    <submittedName>
        <fullName evidence="5">HlyD family efflux transporter periplasmic adaptor subunit</fullName>
    </submittedName>
</protein>
<reference evidence="5" key="1">
    <citation type="submission" date="2020-04" db="EMBL/GenBank/DDBJ databases">
        <title>A desert anoxygenic phototrophic bacterium fixes CO2 using RubisCO under aerobic conditions.</title>
        <authorList>
            <person name="Tang K."/>
        </authorList>
    </citation>
    <scope>NUCLEOTIDE SEQUENCE [LARGE SCALE GENOMIC DNA]</scope>
    <source>
        <strain evidence="5">MIMtkB3</strain>
    </source>
</reference>
<keyword evidence="2 3" id="KW-0175">Coiled coil</keyword>
<evidence type="ECO:0000256" key="3">
    <source>
        <dbReference type="SAM" id="Coils"/>
    </source>
</evidence>
<dbReference type="PANTHER" id="PTHR32347:SF23">
    <property type="entry name" value="BLL5650 PROTEIN"/>
    <property type="match status" value="1"/>
</dbReference>
<feature type="coiled-coil region" evidence="3">
    <location>
        <begin position="67"/>
        <end position="160"/>
    </location>
</feature>
<evidence type="ECO:0000313" key="5">
    <source>
        <dbReference type="EMBL" id="QJE73824.1"/>
    </source>
</evidence>
<gene>
    <name evidence="5" type="ORF">HHL28_12615</name>
</gene>
<dbReference type="Gene3D" id="2.40.30.170">
    <property type="match status" value="1"/>
</dbReference>
<dbReference type="Pfam" id="PF25881">
    <property type="entry name" value="HH_YBHG"/>
    <property type="match status" value="1"/>
</dbReference>
<keyword evidence="6" id="KW-1185">Reference proteome</keyword>
<dbReference type="PANTHER" id="PTHR32347">
    <property type="entry name" value="EFFLUX SYSTEM COMPONENT YKNX-RELATED"/>
    <property type="match status" value="1"/>
</dbReference>
<dbReference type="PROSITE" id="PS51257">
    <property type="entry name" value="PROKAR_LIPOPROTEIN"/>
    <property type="match status" value="1"/>
</dbReference>
<organism evidence="5 6">
    <name type="scientific">Aerophototrophica crusticola</name>
    <dbReference type="NCBI Taxonomy" id="1709002"/>
    <lineage>
        <taxon>Bacteria</taxon>
        <taxon>Pseudomonadati</taxon>
        <taxon>Pseudomonadota</taxon>
        <taxon>Alphaproteobacteria</taxon>
        <taxon>Rhodospirillales</taxon>
        <taxon>Rhodospirillaceae</taxon>
        <taxon>Aerophototrophica</taxon>
    </lineage>
</organism>
<accession>A0A858R8U7</accession>
<proteinExistence type="predicted"/>
<dbReference type="InterPro" id="IPR050465">
    <property type="entry name" value="UPF0194_transport"/>
</dbReference>
<evidence type="ECO:0000313" key="6">
    <source>
        <dbReference type="Proteomes" id="UP000501891"/>
    </source>
</evidence>
<sequence length="326" mass="34756">MRPEIIRALPLAALALLAACGDEGPTRWQGYAEGEYLRMGAPEAGWVESLSVARGQRVEAGAPLFTLESSRQQAALAQARAELARAEANLADLRLGRRPEEIAQVEARLHQHEAMLRLAQLELRRQEQLARQDVAAKARLDQARAEFESTRAQVAATEAELATARLPARADQIAAAEGAVAAAKAALAQAQWSLDQRRVVAPVAALVDDTLRRPGEWVPANGAVVTLLPPRQVKLVLFVPEGARSSLAPGKQLSVGCDGCPPDMTARVSFVAAEAEYTPPVLYSVENRAKLVYRVEALPEGRPFALLPGQPVDVAPLEAASAGAGT</sequence>
<dbReference type="InterPro" id="IPR059052">
    <property type="entry name" value="HH_YbhG-like"/>
</dbReference>
<dbReference type="GO" id="GO:0030313">
    <property type="term" value="C:cell envelope"/>
    <property type="evidence" value="ECO:0007669"/>
    <property type="project" value="UniProtKB-SubCell"/>
</dbReference>